<dbReference type="AlphaFoldDB" id="A0A8H4KG49"/>
<comment type="similarity">
    <text evidence="1">Belongs to the gamma-glutamylcyclotransferase family.</text>
</comment>
<organism evidence="5 6">
    <name type="scientific">Fusarium austroafricanum</name>
    <dbReference type="NCBI Taxonomy" id="2364996"/>
    <lineage>
        <taxon>Eukaryota</taxon>
        <taxon>Fungi</taxon>
        <taxon>Dikarya</taxon>
        <taxon>Ascomycota</taxon>
        <taxon>Pezizomycotina</taxon>
        <taxon>Sordariomycetes</taxon>
        <taxon>Hypocreomycetidae</taxon>
        <taxon>Hypocreales</taxon>
        <taxon>Nectriaceae</taxon>
        <taxon>Fusarium</taxon>
        <taxon>Fusarium concolor species complex</taxon>
    </lineage>
</organism>
<dbReference type="PANTHER" id="PTHR31544:SF2">
    <property type="entry name" value="AIG2-LIKE PROTEIN D"/>
    <property type="match status" value="1"/>
</dbReference>
<evidence type="ECO:0000256" key="2">
    <source>
        <dbReference type="ARBA" id="ARBA00022679"/>
    </source>
</evidence>
<keyword evidence="2" id="KW-0808">Transferase</keyword>
<dbReference type="Pfam" id="PF06094">
    <property type="entry name" value="GGACT"/>
    <property type="match status" value="1"/>
</dbReference>
<evidence type="ECO:0000256" key="3">
    <source>
        <dbReference type="ARBA" id="ARBA00030602"/>
    </source>
</evidence>
<evidence type="ECO:0000256" key="1">
    <source>
        <dbReference type="ARBA" id="ARBA00008861"/>
    </source>
</evidence>
<dbReference type="InterPro" id="IPR009288">
    <property type="entry name" value="AIG2-like_dom"/>
</dbReference>
<dbReference type="InterPro" id="IPR045038">
    <property type="entry name" value="AIG2-like"/>
</dbReference>
<reference evidence="5" key="1">
    <citation type="submission" date="2020-01" db="EMBL/GenBank/DDBJ databases">
        <title>Identification and distribution of gene clusters putatively required for synthesis of sphingolipid metabolism inhibitors in phylogenetically diverse species of the filamentous fungus Fusarium.</title>
        <authorList>
            <person name="Kim H.-S."/>
            <person name="Busman M."/>
            <person name="Brown D.W."/>
            <person name="Divon H."/>
            <person name="Uhlig S."/>
            <person name="Proctor R.H."/>
        </authorList>
    </citation>
    <scope>NUCLEOTIDE SEQUENCE</scope>
    <source>
        <strain evidence="5">NRRL 53441</strain>
    </source>
</reference>
<sequence length="159" mass="18278">MSGDYTAFFYGTLMAPEVFFTVCYGDRNPPKAIKDMHSFTPAILDGYCRHRVQFADYPAVIAEKGHTVLGIYTTGLTDANMDKLDMFEGSEYFKKKVNIKVLNQDGSTPAKETIKETFVYVFNEPNHLEKREWDFEEFRKSKMKNWTRGGLGFGQDIPE</sequence>
<dbReference type="InterPro" id="IPR036568">
    <property type="entry name" value="GGCT-like_sf"/>
</dbReference>
<dbReference type="InterPro" id="IPR013024">
    <property type="entry name" value="GGCT-like"/>
</dbReference>
<dbReference type="PANTHER" id="PTHR31544">
    <property type="entry name" value="AIG2-LIKE PROTEIN D"/>
    <property type="match status" value="1"/>
</dbReference>
<dbReference type="Gene3D" id="3.10.490.10">
    <property type="entry name" value="Gamma-glutamyl cyclotransferase-like"/>
    <property type="match status" value="1"/>
</dbReference>
<protein>
    <recommendedName>
        <fullName evidence="3">Putative gamma-glutamylcyclotransferase</fullName>
    </recommendedName>
</protein>
<keyword evidence="6" id="KW-1185">Reference proteome</keyword>
<evidence type="ECO:0000313" key="6">
    <source>
        <dbReference type="Proteomes" id="UP000605986"/>
    </source>
</evidence>
<dbReference type="OrthoDB" id="1044435at2759"/>
<dbReference type="Proteomes" id="UP000605986">
    <property type="component" value="Unassembled WGS sequence"/>
</dbReference>
<comment type="caution">
    <text evidence="5">The sequence shown here is derived from an EMBL/GenBank/DDBJ whole genome shotgun (WGS) entry which is preliminary data.</text>
</comment>
<dbReference type="GO" id="GO:0016740">
    <property type="term" value="F:transferase activity"/>
    <property type="evidence" value="ECO:0007669"/>
    <property type="project" value="UniProtKB-KW"/>
</dbReference>
<accession>A0A8H4KG49</accession>
<evidence type="ECO:0000313" key="5">
    <source>
        <dbReference type="EMBL" id="KAF4449787.1"/>
    </source>
</evidence>
<gene>
    <name evidence="5" type="ORF">F53441_6982</name>
</gene>
<dbReference type="SUPFAM" id="SSF110857">
    <property type="entry name" value="Gamma-glutamyl cyclotransferase-like"/>
    <property type="match status" value="1"/>
</dbReference>
<feature type="domain" description="Gamma-glutamylcyclotransferase AIG2-like" evidence="4">
    <location>
        <begin position="8"/>
        <end position="134"/>
    </location>
</feature>
<proteinExistence type="inferred from homology"/>
<dbReference type="CDD" id="cd06661">
    <property type="entry name" value="GGCT_like"/>
    <property type="match status" value="1"/>
</dbReference>
<evidence type="ECO:0000259" key="4">
    <source>
        <dbReference type="Pfam" id="PF06094"/>
    </source>
</evidence>
<dbReference type="EMBL" id="JAADJG010000272">
    <property type="protein sequence ID" value="KAF4449787.1"/>
    <property type="molecule type" value="Genomic_DNA"/>
</dbReference>
<name>A0A8H4KG49_9HYPO</name>